<dbReference type="STRING" id="177413.SAMN05660859_0311"/>
<reference evidence="4" key="1">
    <citation type="submission" date="2016-10" db="EMBL/GenBank/DDBJ databases">
        <authorList>
            <person name="Varghese N."/>
            <person name="Submissions S."/>
        </authorList>
    </citation>
    <scope>NUCLEOTIDE SEQUENCE [LARGE SCALE GENOMIC DNA]</scope>
    <source>
        <strain evidence="4">CGMCC 1.1761</strain>
    </source>
</reference>
<proteinExistence type="predicted"/>
<feature type="region of interest" description="Disordered" evidence="1">
    <location>
        <begin position="140"/>
        <end position="177"/>
    </location>
</feature>
<evidence type="ECO:0000313" key="4">
    <source>
        <dbReference type="Proteomes" id="UP000198889"/>
    </source>
</evidence>
<feature type="domain" description="DUF7662" evidence="2">
    <location>
        <begin position="4"/>
        <end position="80"/>
    </location>
</feature>
<dbReference type="Proteomes" id="UP000198889">
    <property type="component" value="Unassembled WGS sequence"/>
</dbReference>
<dbReference type="AlphaFoldDB" id="A0A1G4USZ2"/>
<dbReference type="EMBL" id="FMTP01000013">
    <property type="protein sequence ID" value="SCW96647.1"/>
    <property type="molecule type" value="Genomic_DNA"/>
</dbReference>
<name>A0A1G4USZ2_9HYPH</name>
<dbReference type="Pfam" id="PF24698">
    <property type="entry name" value="DUF7662"/>
    <property type="match status" value="1"/>
</dbReference>
<evidence type="ECO:0000313" key="3">
    <source>
        <dbReference type="EMBL" id="SCW96647.1"/>
    </source>
</evidence>
<protein>
    <recommendedName>
        <fullName evidence="2">DUF7662 domain-containing protein</fullName>
    </recommendedName>
</protein>
<dbReference type="RefSeq" id="WP_425284349.1">
    <property type="nucleotide sequence ID" value="NZ_FMTP01000013.1"/>
</dbReference>
<gene>
    <name evidence="3" type="ORF">SAMN05660859_0311</name>
</gene>
<keyword evidence="4" id="KW-1185">Reference proteome</keyword>
<sequence length="177" mass="19139">MSKYSALTTFLSSRTQPRISMSFEDIERIVGAQLPQSAFNHRAWWSNNPTNSVMTKAWLAAGFRSEEVDMVGRKLVFSRHQPKVLPGGATRVAPASTGSPLAGLFGGLKGTVHIEPGTDLTLPSTAPIYLYDGGELETSRGAAVPSQDVWPSRHSDAQPVSAEEFNPQLGSGWPEEN</sequence>
<organism evidence="3 4">
    <name type="scientific">Ancylobacter rudongensis</name>
    <dbReference type="NCBI Taxonomy" id="177413"/>
    <lineage>
        <taxon>Bacteria</taxon>
        <taxon>Pseudomonadati</taxon>
        <taxon>Pseudomonadota</taxon>
        <taxon>Alphaproteobacteria</taxon>
        <taxon>Hyphomicrobiales</taxon>
        <taxon>Xanthobacteraceae</taxon>
        <taxon>Ancylobacter</taxon>
    </lineage>
</organism>
<accession>A0A1G4USZ2</accession>
<evidence type="ECO:0000259" key="2">
    <source>
        <dbReference type="Pfam" id="PF24698"/>
    </source>
</evidence>
<dbReference type="InterPro" id="IPR056079">
    <property type="entry name" value="DUF7662"/>
</dbReference>
<evidence type="ECO:0000256" key="1">
    <source>
        <dbReference type="SAM" id="MobiDB-lite"/>
    </source>
</evidence>